<feature type="compositionally biased region" description="Low complexity" evidence="2">
    <location>
        <begin position="116"/>
        <end position="126"/>
    </location>
</feature>
<feature type="compositionally biased region" description="Basic residues" evidence="2">
    <location>
        <begin position="87"/>
        <end position="96"/>
    </location>
</feature>
<dbReference type="EMBL" id="BTRK01000004">
    <property type="protein sequence ID" value="GMR45519.1"/>
    <property type="molecule type" value="Genomic_DNA"/>
</dbReference>
<evidence type="ECO:0000256" key="2">
    <source>
        <dbReference type="SAM" id="MobiDB-lite"/>
    </source>
</evidence>
<dbReference type="GO" id="GO:0008270">
    <property type="term" value="F:zinc ion binding"/>
    <property type="evidence" value="ECO:0007669"/>
    <property type="project" value="UniProtKB-KW"/>
</dbReference>
<evidence type="ECO:0000313" key="4">
    <source>
        <dbReference type="EMBL" id="GMR45519.1"/>
    </source>
</evidence>
<evidence type="ECO:0000313" key="5">
    <source>
        <dbReference type="Proteomes" id="UP001328107"/>
    </source>
</evidence>
<dbReference type="PROSITE" id="PS00028">
    <property type="entry name" value="ZINC_FINGER_C2H2_1"/>
    <property type="match status" value="1"/>
</dbReference>
<evidence type="ECO:0000256" key="1">
    <source>
        <dbReference type="PROSITE-ProRule" id="PRU00042"/>
    </source>
</evidence>
<proteinExistence type="predicted"/>
<dbReference type="Proteomes" id="UP001328107">
    <property type="component" value="Unassembled WGS sequence"/>
</dbReference>
<gene>
    <name evidence="4" type="ORF">PMAYCL1PPCAC_15714</name>
</gene>
<accession>A0AAN5CJG0</accession>
<keyword evidence="1" id="KW-0862">Zinc</keyword>
<evidence type="ECO:0000259" key="3">
    <source>
        <dbReference type="PROSITE" id="PS50157"/>
    </source>
</evidence>
<comment type="caution">
    <text evidence="4">The sequence shown here is derived from an EMBL/GenBank/DDBJ whole genome shotgun (WGS) entry which is preliminary data.</text>
</comment>
<keyword evidence="1" id="KW-0863">Zinc-finger</keyword>
<reference evidence="5" key="1">
    <citation type="submission" date="2022-10" db="EMBL/GenBank/DDBJ databases">
        <title>Genome assembly of Pristionchus species.</title>
        <authorList>
            <person name="Yoshida K."/>
            <person name="Sommer R.J."/>
        </authorList>
    </citation>
    <scope>NUCLEOTIDE SEQUENCE [LARGE SCALE GENOMIC DNA]</scope>
    <source>
        <strain evidence="5">RS5460</strain>
    </source>
</reference>
<protein>
    <recommendedName>
        <fullName evidence="3">C2H2-type domain-containing protein</fullName>
    </recommendedName>
</protein>
<dbReference type="PROSITE" id="PS50157">
    <property type="entry name" value="ZINC_FINGER_C2H2_2"/>
    <property type="match status" value="1"/>
</dbReference>
<feature type="domain" description="C2H2-type" evidence="3">
    <location>
        <begin position="144"/>
        <end position="172"/>
    </location>
</feature>
<feature type="region of interest" description="Disordered" evidence="2">
    <location>
        <begin position="1"/>
        <end position="28"/>
    </location>
</feature>
<dbReference type="AlphaFoldDB" id="A0AAN5CJG0"/>
<dbReference type="InterPro" id="IPR013087">
    <property type="entry name" value="Znf_C2H2_type"/>
</dbReference>
<sequence length="178" mass="20043">MEDAKRRRLWNPAVEESMGKETNPEQIQHTQLDPRATAFALAAFAQQQFMQQQLQQLQPPQPNPLPFMFQPYLSMALPLFNAHQNLHRPQKRKPPVRVKSLSPVDSMPSASPPSSTPSSSSSSLTPSFNPIVKSALGIHVPNENCCAVCGACFRLTTDLVTHMRNNHRRNKFTRKSDE</sequence>
<name>A0AAN5CJG0_9BILA</name>
<organism evidence="4 5">
    <name type="scientific">Pristionchus mayeri</name>
    <dbReference type="NCBI Taxonomy" id="1317129"/>
    <lineage>
        <taxon>Eukaryota</taxon>
        <taxon>Metazoa</taxon>
        <taxon>Ecdysozoa</taxon>
        <taxon>Nematoda</taxon>
        <taxon>Chromadorea</taxon>
        <taxon>Rhabditida</taxon>
        <taxon>Rhabditina</taxon>
        <taxon>Diplogasteromorpha</taxon>
        <taxon>Diplogasteroidea</taxon>
        <taxon>Neodiplogasteridae</taxon>
        <taxon>Pristionchus</taxon>
    </lineage>
</organism>
<feature type="region of interest" description="Disordered" evidence="2">
    <location>
        <begin position="87"/>
        <end position="126"/>
    </location>
</feature>
<keyword evidence="1" id="KW-0479">Metal-binding</keyword>
<keyword evidence="5" id="KW-1185">Reference proteome</keyword>